<keyword evidence="3" id="KW-1185">Reference proteome</keyword>
<dbReference type="Pfam" id="PF00561">
    <property type="entry name" value="Abhydrolase_1"/>
    <property type="match status" value="1"/>
</dbReference>
<proteinExistence type="predicted"/>
<keyword evidence="2" id="KW-0378">Hydrolase</keyword>
<reference evidence="2 3" key="1">
    <citation type="submission" date="2019-06" db="EMBL/GenBank/DDBJ databases">
        <title>Sequencing the genomes of 1000 actinobacteria strains.</title>
        <authorList>
            <person name="Klenk H.-P."/>
        </authorList>
    </citation>
    <scope>NUCLEOTIDE SEQUENCE [LARGE SCALE GENOMIC DNA]</scope>
    <source>
        <strain evidence="2 3">DSM 105492</strain>
    </source>
</reference>
<dbReference type="PANTHER" id="PTHR43798">
    <property type="entry name" value="MONOACYLGLYCEROL LIPASE"/>
    <property type="match status" value="1"/>
</dbReference>
<evidence type="ECO:0000313" key="2">
    <source>
        <dbReference type="EMBL" id="TQM20234.1"/>
    </source>
</evidence>
<gene>
    <name evidence="2" type="ORF">FB391_3370</name>
</gene>
<dbReference type="Proteomes" id="UP000320235">
    <property type="component" value="Unassembled WGS sequence"/>
</dbReference>
<comment type="caution">
    <text evidence="2">The sequence shown here is derived from an EMBL/GenBank/DDBJ whole genome shotgun (WGS) entry which is preliminary data.</text>
</comment>
<dbReference type="InterPro" id="IPR050266">
    <property type="entry name" value="AB_hydrolase_sf"/>
</dbReference>
<dbReference type="GO" id="GO:0016020">
    <property type="term" value="C:membrane"/>
    <property type="evidence" value="ECO:0007669"/>
    <property type="project" value="TreeGrafter"/>
</dbReference>
<dbReference type="SUPFAM" id="SSF53474">
    <property type="entry name" value="alpha/beta-Hydrolases"/>
    <property type="match status" value="1"/>
</dbReference>
<dbReference type="GO" id="GO:0047372">
    <property type="term" value="F:monoacylglycerol lipase activity"/>
    <property type="evidence" value="ECO:0007669"/>
    <property type="project" value="TreeGrafter"/>
</dbReference>
<organism evidence="2 3">
    <name type="scientific">Microbacterium kyungheense</name>
    <dbReference type="NCBI Taxonomy" id="1263636"/>
    <lineage>
        <taxon>Bacteria</taxon>
        <taxon>Bacillati</taxon>
        <taxon>Actinomycetota</taxon>
        <taxon>Actinomycetes</taxon>
        <taxon>Micrococcales</taxon>
        <taxon>Microbacteriaceae</taxon>
        <taxon>Microbacterium</taxon>
    </lineage>
</organism>
<dbReference type="PRINTS" id="PR00111">
    <property type="entry name" value="ABHYDROLASE"/>
</dbReference>
<evidence type="ECO:0000259" key="1">
    <source>
        <dbReference type="Pfam" id="PF00561"/>
    </source>
</evidence>
<dbReference type="EMBL" id="VFPE01000006">
    <property type="protein sequence ID" value="TQM20234.1"/>
    <property type="molecule type" value="Genomic_DNA"/>
</dbReference>
<dbReference type="InterPro" id="IPR000073">
    <property type="entry name" value="AB_hydrolase_1"/>
</dbReference>
<dbReference type="GO" id="GO:0046464">
    <property type="term" value="P:acylglycerol catabolic process"/>
    <property type="evidence" value="ECO:0007669"/>
    <property type="project" value="TreeGrafter"/>
</dbReference>
<dbReference type="InterPro" id="IPR029058">
    <property type="entry name" value="AB_hydrolase_fold"/>
</dbReference>
<dbReference type="AlphaFoldDB" id="A0A543EF66"/>
<evidence type="ECO:0000313" key="3">
    <source>
        <dbReference type="Proteomes" id="UP000320235"/>
    </source>
</evidence>
<dbReference type="PANTHER" id="PTHR43798:SF33">
    <property type="entry name" value="HYDROLASE, PUTATIVE (AFU_ORTHOLOGUE AFUA_2G14860)-RELATED"/>
    <property type="match status" value="1"/>
</dbReference>
<sequence length="276" mass="29855">MSGTGGREQNGGMDVVAPILRTEMPHPSYIMSAEGYQIATYSWGEPDADTVLAVHGFASSCRDNWVETGWVRALTGAGYRVIGVDQRGHGLSDKPHDAEAYSMAAFVADLIVVLDTYLVDDVRYLGYSLGARVGWQLAVDAPEHVGRAVLGGIPDGRPLGRLRIEQARAYAEQGTPVEDPVTQNYVRLAERVHDNDLRALIGLAEGMRFGDADPDPERPPVQPVLFATGSEDAILERSRALAATAPNGTFLEIPGRHHFNAPGSRAFRDAALEFFA</sequence>
<protein>
    <submittedName>
        <fullName evidence="2">Alpha-beta hydrolase superfamily lysophospholipase</fullName>
    </submittedName>
</protein>
<feature type="domain" description="AB hydrolase-1" evidence="1">
    <location>
        <begin position="50"/>
        <end position="153"/>
    </location>
</feature>
<accession>A0A543EF66</accession>
<name>A0A543EF66_9MICO</name>
<dbReference type="Gene3D" id="3.40.50.1820">
    <property type="entry name" value="alpha/beta hydrolase"/>
    <property type="match status" value="1"/>
</dbReference>